<dbReference type="VEuPathDB" id="ToxoDB:CSUI_011360"/>
<name>A0A2C6KDU2_9APIC</name>
<keyword evidence="2" id="KW-1185">Reference proteome</keyword>
<gene>
    <name evidence="1" type="ORF">CSUI_011360</name>
</gene>
<dbReference type="AlphaFoldDB" id="A0A2C6KDU2"/>
<dbReference type="EMBL" id="MIGC01011008">
    <property type="protein sequence ID" value="PHJ14828.1"/>
    <property type="molecule type" value="Genomic_DNA"/>
</dbReference>
<dbReference type="RefSeq" id="XP_067916563.1">
    <property type="nucleotide sequence ID" value="XM_068071459.1"/>
</dbReference>
<evidence type="ECO:0000313" key="1">
    <source>
        <dbReference type="EMBL" id="PHJ14828.1"/>
    </source>
</evidence>
<evidence type="ECO:0000313" key="2">
    <source>
        <dbReference type="Proteomes" id="UP000221165"/>
    </source>
</evidence>
<sequence length="89" mass="9872">MHFLHLPSLSSFFALLHDESVCIKYIEVSFSGAGVCRRISKMSHLSTLRLYLETLSSPNISRLRTVKAAAVRGDLSVDTLGEGLKMEEC</sequence>
<accession>A0A2C6KDU2</accession>
<comment type="caution">
    <text evidence="1">The sequence shown here is derived from an EMBL/GenBank/DDBJ whole genome shotgun (WGS) entry which is preliminary data.</text>
</comment>
<dbReference type="GeneID" id="94434670"/>
<protein>
    <submittedName>
        <fullName evidence="1">Uncharacterized protein</fullName>
    </submittedName>
</protein>
<proteinExistence type="predicted"/>
<dbReference type="Proteomes" id="UP000221165">
    <property type="component" value="Unassembled WGS sequence"/>
</dbReference>
<reference evidence="1 2" key="1">
    <citation type="journal article" date="2017" name="Int. J. Parasitol.">
        <title>The genome of the protozoan parasite Cystoisospora suis and a reverse vaccinology approach to identify vaccine candidates.</title>
        <authorList>
            <person name="Palmieri N."/>
            <person name="Shrestha A."/>
            <person name="Ruttkowski B."/>
            <person name="Beck T."/>
            <person name="Vogl C."/>
            <person name="Tomley F."/>
            <person name="Blake D.P."/>
            <person name="Joachim A."/>
        </authorList>
    </citation>
    <scope>NUCLEOTIDE SEQUENCE [LARGE SCALE GENOMIC DNA]</scope>
    <source>
        <strain evidence="1 2">Wien I</strain>
    </source>
</reference>
<organism evidence="1 2">
    <name type="scientific">Cystoisospora suis</name>
    <dbReference type="NCBI Taxonomy" id="483139"/>
    <lineage>
        <taxon>Eukaryota</taxon>
        <taxon>Sar</taxon>
        <taxon>Alveolata</taxon>
        <taxon>Apicomplexa</taxon>
        <taxon>Conoidasida</taxon>
        <taxon>Coccidia</taxon>
        <taxon>Eucoccidiorida</taxon>
        <taxon>Eimeriorina</taxon>
        <taxon>Sarcocystidae</taxon>
        <taxon>Cystoisospora</taxon>
    </lineage>
</organism>